<keyword evidence="3" id="KW-1185">Reference proteome</keyword>
<accession>A0ABM9AXF4</accession>
<evidence type="ECO:0000313" key="2">
    <source>
        <dbReference type="EMBL" id="CAH0999397.1"/>
    </source>
</evidence>
<dbReference type="InterPro" id="IPR010905">
    <property type="entry name" value="Glyco_hydro_88"/>
</dbReference>
<keyword evidence="2" id="KW-0326">Glycosidase</keyword>
<reference evidence="2" key="1">
    <citation type="submission" date="2021-12" db="EMBL/GenBank/DDBJ databases">
        <authorList>
            <person name="Rodrigo-Torres L."/>
            <person name="Arahal R. D."/>
            <person name="Lucena T."/>
        </authorList>
    </citation>
    <scope>NUCLEOTIDE SEQUENCE</scope>
    <source>
        <strain evidence="2">CECT 8419</strain>
    </source>
</reference>
<dbReference type="InterPro" id="IPR012341">
    <property type="entry name" value="6hp_glycosidase-like_sf"/>
</dbReference>
<dbReference type="PANTHER" id="PTHR33886">
    <property type="entry name" value="UNSATURATED RHAMNOGALACTURONAN HYDROLASE (EUROFUNG)"/>
    <property type="match status" value="1"/>
</dbReference>
<keyword evidence="1 2" id="KW-0378">Hydrolase</keyword>
<dbReference type="InterPro" id="IPR052043">
    <property type="entry name" value="PolySaccharide_Degr_Enz"/>
</dbReference>
<dbReference type="Pfam" id="PF07470">
    <property type="entry name" value="Glyco_hydro_88"/>
    <property type="match status" value="1"/>
</dbReference>
<dbReference type="EMBL" id="CAKLPZ010000001">
    <property type="protein sequence ID" value="CAH0999397.1"/>
    <property type="molecule type" value="Genomic_DNA"/>
</dbReference>
<protein>
    <submittedName>
        <fullName evidence="2">Unsaturated 3S-rhamnoglycuronyl hydrolase</fullName>
        <ecNumber evidence="2">3.2.1.-</ecNumber>
    </submittedName>
</protein>
<dbReference type="RefSeq" id="WP_238749582.1">
    <property type="nucleotide sequence ID" value="NZ_CAKLPZ010000001.1"/>
</dbReference>
<dbReference type="Gene3D" id="1.50.10.10">
    <property type="match status" value="1"/>
</dbReference>
<dbReference type="Proteomes" id="UP000837803">
    <property type="component" value="Unassembled WGS sequence"/>
</dbReference>
<proteinExistence type="predicted"/>
<dbReference type="InterPro" id="IPR008928">
    <property type="entry name" value="6-hairpin_glycosidase_sf"/>
</dbReference>
<dbReference type="GO" id="GO:0016798">
    <property type="term" value="F:hydrolase activity, acting on glycosyl bonds"/>
    <property type="evidence" value="ECO:0007669"/>
    <property type="project" value="UniProtKB-KW"/>
</dbReference>
<evidence type="ECO:0000256" key="1">
    <source>
        <dbReference type="ARBA" id="ARBA00022801"/>
    </source>
</evidence>
<dbReference type="EC" id="3.2.1.-" evidence="2"/>
<gene>
    <name evidence="2" type="ORF">LEM8419_00695</name>
</gene>
<organism evidence="2 3">
    <name type="scientific">Neolewinella maritima</name>
    <dbReference type="NCBI Taxonomy" id="1383882"/>
    <lineage>
        <taxon>Bacteria</taxon>
        <taxon>Pseudomonadati</taxon>
        <taxon>Bacteroidota</taxon>
        <taxon>Saprospiria</taxon>
        <taxon>Saprospirales</taxon>
        <taxon>Lewinellaceae</taxon>
        <taxon>Neolewinella</taxon>
    </lineage>
</organism>
<name>A0ABM9AXF4_9BACT</name>
<comment type="caution">
    <text evidence="2">The sequence shown here is derived from an EMBL/GenBank/DDBJ whole genome shotgun (WGS) entry which is preliminary data.</text>
</comment>
<sequence length="392" mass="44453">MPSSRLFDPPVIVSNTVLTKHTSHTMNRYFSILAVLTLCLSCASRPKQSPQTIEAAMVAALQWQEANPIQAKAPTDWTNGAYYTGVARAHAATGNPVFLQAIADMGERNDWQTYERYFHADDVAISYAYLYLDEQTPDVANLQPTEAWLDAHLNQPHEWKAGSRSDEKTILWWWCDALFMAPPVITEYAMRYDDRALLDTMYTYYRETYDLLYDQEEHLFARDARYLWTGSPDDRREVNGKKIFWSRGNGWVLGGLALMLDELPQDYTHRPFFLQLYREMATKIKAIQPDDGLWRTSLLSPESFDHGEVSGSGFYTFALAWGINNGILDRGDYLPVVYKAWRGLQAAQQASGKVGWVQNIGADPQPASADSWQNFGTGAFLLAGSEVLKLDN</sequence>
<evidence type="ECO:0000313" key="3">
    <source>
        <dbReference type="Proteomes" id="UP000837803"/>
    </source>
</evidence>
<dbReference type="SUPFAM" id="SSF48208">
    <property type="entry name" value="Six-hairpin glycosidases"/>
    <property type="match status" value="1"/>
</dbReference>
<dbReference type="PANTHER" id="PTHR33886:SF8">
    <property type="entry name" value="UNSATURATED RHAMNOGALACTURONAN HYDROLASE (EUROFUNG)"/>
    <property type="match status" value="1"/>
</dbReference>